<accession>A0ABN6Z8L3</accession>
<dbReference type="InterPro" id="IPR018060">
    <property type="entry name" value="HTH_AraC"/>
</dbReference>
<keyword evidence="2" id="KW-0472">Membrane</keyword>
<sequence length="291" mass="34067">MLLLAIFMVISYIMYPIEVISPGYLNWRRIFKLYSPCLILAGIYGLSIKFGATFPPYHSLQDMLPQFTEFHAWFRLLLAMLIFAPVLFIFTIPYTRRYNNTDRSWIMRYTICLTINTIAYMIVLMSDLLIIKTLYYYVSAGCSIYVAYLELFERLIGQHPVPVDETVTVPADECNNVEISVANQNPLCERILLHMNRTCDYRNPDLSLNMLAGLLYTNRTTLSNALHELGYSSFNNYINTLRIEEFIRHIENNKTFNYQDVFYDVGFRSRATALRNFKQYTGKTPSEYFSE</sequence>
<protein>
    <recommendedName>
        <fullName evidence="3">HTH araC/xylS-type domain-containing protein</fullName>
    </recommendedName>
</protein>
<dbReference type="Proteomes" id="UP001496674">
    <property type="component" value="Chromosome"/>
</dbReference>
<feature type="transmembrane region" description="Helical" evidence="2">
    <location>
        <begin position="72"/>
        <end position="94"/>
    </location>
</feature>
<dbReference type="Pfam" id="PF12833">
    <property type="entry name" value="HTH_18"/>
    <property type="match status" value="1"/>
</dbReference>
<keyword evidence="1" id="KW-0238">DNA-binding</keyword>
<feature type="transmembrane region" description="Helical" evidence="2">
    <location>
        <begin position="6"/>
        <end position="26"/>
    </location>
</feature>
<keyword evidence="2" id="KW-1133">Transmembrane helix</keyword>
<feature type="transmembrane region" description="Helical" evidence="2">
    <location>
        <begin position="33"/>
        <end position="52"/>
    </location>
</feature>
<reference evidence="4 5" key="1">
    <citation type="submission" date="2023-04" db="EMBL/GenBank/DDBJ databases">
        <title>Draft genome sequence of acteroides sedimenti strain YN3PY1.</title>
        <authorList>
            <person name="Yoshida N."/>
        </authorList>
    </citation>
    <scope>NUCLEOTIDE SEQUENCE [LARGE SCALE GENOMIC DNA]</scope>
    <source>
        <strain evidence="4 5">YN3PY1</strain>
    </source>
</reference>
<dbReference type="EMBL" id="AP028055">
    <property type="protein sequence ID" value="BEG98993.1"/>
    <property type="molecule type" value="Genomic_DNA"/>
</dbReference>
<evidence type="ECO:0000256" key="1">
    <source>
        <dbReference type="ARBA" id="ARBA00023125"/>
    </source>
</evidence>
<dbReference type="Gene3D" id="1.10.10.60">
    <property type="entry name" value="Homeodomain-like"/>
    <property type="match status" value="1"/>
</dbReference>
<dbReference type="PROSITE" id="PS01124">
    <property type="entry name" value="HTH_ARAC_FAMILY_2"/>
    <property type="match status" value="1"/>
</dbReference>
<proteinExistence type="predicted"/>
<organism evidence="4 5">
    <name type="scientific">Bacteroides sedimenti</name>
    <dbReference type="NCBI Taxonomy" id="2136147"/>
    <lineage>
        <taxon>Bacteria</taxon>
        <taxon>Pseudomonadati</taxon>
        <taxon>Bacteroidota</taxon>
        <taxon>Bacteroidia</taxon>
        <taxon>Bacteroidales</taxon>
        <taxon>Bacteroidaceae</taxon>
        <taxon>Bacteroides</taxon>
    </lineage>
</organism>
<evidence type="ECO:0000313" key="5">
    <source>
        <dbReference type="Proteomes" id="UP001496674"/>
    </source>
</evidence>
<name>A0ABN6Z8L3_9BACE</name>
<dbReference type="SMART" id="SM00342">
    <property type="entry name" value="HTH_ARAC"/>
    <property type="match status" value="1"/>
</dbReference>
<evidence type="ECO:0000259" key="3">
    <source>
        <dbReference type="PROSITE" id="PS01124"/>
    </source>
</evidence>
<gene>
    <name evidence="4" type="ORF">BSYN_12580</name>
</gene>
<dbReference type="PANTHER" id="PTHR43280:SF2">
    <property type="entry name" value="HTH-TYPE TRANSCRIPTIONAL REGULATOR EXSA"/>
    <property type="match status" value="1"/>
</dbReference>
<keyword evidence="5" id="KW-1185">Reference proteome</keyword>
<feature type="domain" description="HTH araC/xylS-type" evidence="3">
    <location>
        <begin position="189"/>
        <end position="291"/>
    </location>
</feature>
<evidence type="ECO:0000313" key="4">
    <source>
        <dbReference type="EMBL" id="BEG98993.1"/>
    </source>
</evidence>
<evidence type="ECO:0000256" key="2">
    <source>
        <dbReference type="SAM" id="Phobius"/>
    </source>
</evidence>
<feature type="transmembrane region" description="Helical" evidence="2">
    <location>
        <begin position="106"/>
        <end position="128"/>
    </location>
</feature>
<keyword evidence="2" id="KW-0812">Transmembrane</keyword>
<dbReference type="PANTHER" id="PTHR43280">
    <property type="entry name" value="ARAC-FAMILY TRANSCRIPTIONAL REGULATOR"/>
    <property type="match status" value="1"/>
</dbReference>